<comment type="caution">
    <text evidence="4">The sequence shown here is derived from an EMBL/GenBank/DDBJ whole genome shotgun (WGS) entry which is preliminary data.</text>
</comment>
<proteinExistence type="inferred from homology"/>
<sequence>MLGLLSSCQFGFRLISTLSACAPGGSGKVVAAPQAADRSCGLLGAPDGNSQFDRLIEFMTSAWPLHMAIFPPDCRLANELAHRGFNVVLHGRNDVKLEEVRHKLALRHPEREFRIMVGDAGVLGSGSESWDLMLAPLENLNLRVLINNVGGCGQMPMMRRLDESSMEDIAANVHMNALFPTILNAIMIPRFSSSAEPALIINVGSLADGGWPLLSFYSGSKSYVNSISASMARELRMDGIDVEVIGVRIGAVATKTDLMSPRLFWPSVETIANAILDRVGCGRSVLVPYWPHLVQILLVDMVPLALRNPLYSMVFNRMRYEEKRIFSKDQ</sequence>
<dbReference type="InParanoid" id="A0A7J6JNV4"/>
<evidence type="ECO:0000256" key="2">
    <source>
        <dbReference type="ARBA" id="ARBA00023002"/>
    </source>
</evidence>
<dbReference type="InterPro" id="IPR051019">
    <property type="entry name" value="VLCFA-Steroid_DH"/>
</dbReference>
<evidence type="ECO:0000313" key="4">
    <source>
        <dbReference type="EMBL" id="KAF4492225.1"/>
    </source>
</evidence>
<keyword evidence="2" id="KW-0560">Oxidoreductase</keyword>
<dbReference type="GO" id="GO:0016491">
    <property type="term" value="F:oxidoreductase activity"/>
    <property type="evidence" value="ECO:0007669"/>
    <property type="project" value="UniProtKB-KW"/>
</dbReference>
<dbReference type="AlphaFoldDB" id="A0A7J6JNV4"/>
<feature type="signal peptide" evidence="3">
    <location>
        <begin position="1"/>
        <end position="27"/>
    </location>
</feature>
<gene>
    <name evidence="4" type="ORF">CGGC5_v002112</name>
</gene>
<dbReference type="RefSeq" id="XP_066009883.1">
    <property type="nucleotide sequence ID" value="XM_066150925.1"/>
</dbReference>
<keyword evidence="5" id="KW-1185">Reference proteome</keyword>
<dbReference type="GeneID" id="43613251"/>
<dbReference type="Pfam" id="PF00106">
    <property type="entry name" value="adh_short"/>
    <property type="match status" value="1"/>
</dbReference>
<dbReference type="PANTHER" id="PTHR43899:SF13">
    <property type="entry name" value="RH59310P"/>
    <property type="match status" value="1"/>
</dbReference>
<dbReference type="InterPro" id="IPR036291">
    <property type="entry name" value="NAD(P)-bd_dom_sf"/>
</dbReference>
<dbReference type="OrthoDB" id="47007at2759"/>
<name>A0A7J6JNV4_COLFN</name>
<dbReference type="Gene3D" id="3.40.50.720">
    <property type="entry name" value="NAD(P)-binding Rossmann-like Domain"/>
    <property type="match status" value="1"/>
</dbReference>
<dbReference type="InterPro" id="IPR002347">
    <property type="entry name" value="SDR_fam"/>
</dbReference>
<dbReference type="PANTHER" id="PTHR43899">
    <property type="entry name" value="RH59310P"/>
    <property type="match status" value="1"/>
</dbReference>
<evidence type="ECO:0000256" key="1">
    <source>
        <dbReference type="ARBA" id="ARBA00006484"/>
    </source>
</evidence>
<dbReference type="GO" id="GO:0005783">
    <property type="term" value="C:endoplasmic reticulum"/>
    <property type="evidence" value="ECO:0007669"/>
    <property type="project" value="TreeGrafter"/>
</dbReference>
<dbReference type="Proteomes" id="UP000011096">
    <property type="component" value="Unassembled WGS sequence"/>
</dbReference>
<feature type="chain" id="PRO_5029457054" evidence="3">
    <location>
        <begin position="28"/>
        <end position="330"/>
    </location>
</feature>
<keyword evidence="3" id="KW-0732">Signal</keyword>
<reference evidence="4 5" key="1">
    <citation type="submission" date="2012-08" db="EMBL/GenBank/DDBJ databases">
        <authorList>
            <person name="Gan P.H.P."/>
            <person name="Ikeda K."/>
            <person name="Irieda H."/>
            <person name="Narusaka M."/>
            <person name="O'Connell R.J."/>
            <person name="Narusaka Y."/>
            <person name="Takano Y."/>
            <person name="Kubo Y."/>
            <person name="Shirasu K."/>
        </authorList>
    </citation>
    <scope>NUCLEOTIDE SEQUENCE [LARGE SCALE GENOMIC DNA]</scope>
    <source>
        <strain evidence="4 5">Nara gc5</strain>
    </source>
</reference>
<reference evidence="4 5" key="2">
    <citation type="submission" date="2020-04" db="EMBL/GenBank/DDBJ databases">
        <title>Genome sequencing and assembly of multiple isolates from the Colletotrichum gloeosporioides species complex.</title>
        <authorList>
            <person name="Gan P."/>
            <person name="Shirasu K."/>
        </authorList>
    </citation>
    <scope>NUCLEOTIDE SEQUENCE [LARGE SCALE GENOMIC DNA]</scope>
    <source>
        <strain evidence="4 5">Nara gc5</strain>
    </source>
</reference>
<evidence type="ECO:0000256" key="3">
    <source>
        <dbReference type="SAM" id="SignalP"/>
    </source>
</evidence>
<dbReference type="SUPFAM" id="SSF51735">
    <property type="entry name" value="NAD(P)-binding Rossmann-fold domains"/>
    <property type="match status" value="1"/>
</dbReference>
<dbReference type="EMBL" id="ANPB02000001">
    <property type="protein sequence ID" value="KAF4492225.1"/>
    <property type="molecule type" value="Genomic_DNA"/>
</dbReference>
<comment type="similarity">
    <text evidence="1">Belongs to the short-chain dehydrogenases/reductases (SDR) family.</text>
</comment>
<organism evidence="4 5">
    <name type="scientific">Colletotrichum fructicola (strain Nara gc5)</name>
    <name type="common">Anthracnose fungus</name>
    <name type="synonym">Colletotrichum gloeosporioides (strain Nara gc5)</name>
    <dbReference type="NCBI Taxonomy" id="1213859"/>
    <lineage>
        <taxon>Eukaryota</taxon>
        <taxon>Fungi</taxon>
        <taxon>Dikarya</taxon>
        <taxon>Ascomycota</taxon>
        <taxon>Pezizomycotina</taxon>
        <taxon>Sordariomycetes</taxon>
        <taxon>Hypocreomycetidae</taxon>
        <taxon>Glomerellales</taxon>
        <taxon>Glomerellaceae</taxon>
        <taxon>Colletotrichum</taxon>
        <taxon>Colletotrichum gloeosporioides species complex</taxon>
    </lineage>
</organism>
<evidence type="ECO:0000313" key="5">
    <source>
        <dbReference type="Proteomes" id="UP000011096"/>
    </source>
</evidence>
<accession>A0A7J6JNV4</accession>
<protein>
    <submittedName>
        <fullName evidence="4">Very-long-chain 3-oxooacyl-coA reductase</fullName>
    </submittedName>
</protein>